<evidence type="ECO:0000313" key="2">
    <source>
        <dbReference type="EMBL" id="MFC5996225.1"/>
    </source>
</evidence>
<name>A0ABW1J711_9PSEU</name>
<feature type="transmembrane region" description="Helical" evidence="1">
    <location>
        <begin position="198"/>
        <end position="215"/>
    </location>
</feature>
<dbReference type="Proteomes" id="UP001596302">
    <property type="component" value="Unassembled WGS sequence"/>
</dbReference>
<dbReference type="EMBL" id="JBHSQW010000035">
    <property type="protein sequence ID" value="MFC5996225.1"/>
    <property type="molecule type" value="Genomic_DNA"/>
</dbReference>
<evidence type="ECO:0000313" key="3">
    <source>
        <dbReference type="Proteomes" id="UP001596302"/>
    </source>
</evidence>
<gene>
    <name evidence="2" type="ORF">ACFQE5_18630</name>
</gene>
<proteinExistence type="predicted"/>
<accession>A0ABW1J711</accession>
<feature type="transmembrane region" description="Helical" evidence="1">
    <location>
        <begin position="118"/>
        <end position="139"/>
    </location>
</feature>
<dbReference type="RefSeq" id="WP_379586747.1">
    <property type="nucleotide sequence ID" value="NZ_JBHSQW010000035.1"/>
</dbReference>
<reference evidence="3" key="1">
    <citation type="journal article" date="2019" name="Int. J. Syst. Evol. Microbiol.">
        <title>The Global Catalogue of Microorganisms (GCM) 10K type strain sequencing project: providing services to taxonomists for standard genome sequencing and annotation.</title>
        <authorList>
            <consortium name="The Broad Institute Genomics Platform"/>
            <consortium name="The Broad Institute Genome Sequencing Center for Infectious Disease"/>
            <person name="Wu L."/>
            <person name="Ma J."/>
        </authorList>
    </citation>
    <scope>NUCLEOTIDE SEQUENCE [LARGE SCALE GENOMIC DNA]</scope>
    <source>
        <strain evidence="3">CCM 8391</strain>
    </source>
</reference>
<sequence length="588" mass="62691">MLEVRTGPAGALARPRPDRVRRLAPPAAVVALYLAGSLALHHRVLGAFGTTTIGRVTADSDLFMWWLNWTPWALLHGENPLFTTYQHYPLGVNAMWNTGTPLLGLVFAPITLTAGPVAAYNTAMILGPVVSGVALAAALGPYVRRWVPRAVAGALYAFGPFHLAHTSAGHLNLVWSVLPPVLLYLVHVLFVRRLERPVRTGALVGVVLAAQTVLYTQTLAFGVLMLVVTAAVLAVRWPRRARAALPGLCRAGLGCLAAYVVLCAYPLYLILAGPVRPRAPIRDVEYSGADLGNAVVPTTLTAVRFTPDGLAERMQGHLGEQGGYLGPAMLAVAVVAVVAVRSTALRVAAIVGVIAYVFSLGPTLVIFNEHTGVPLPWRMFTGVPLLLEAEPVRLQVVVVLCVAVVVAIWLDRLPSMQPRAARVAAAALTVVALVSWLPADRQETQSAATPAFFAVAAHHLRPNEVVETYPRLNSWWYGGAEPLRWQVASGMAYRTTGGYFIGSDAEHEVLIESPWNRYQIGAAQVADGTGVPDDGSAADAGAELRSMGVTVVIVVPPPDPAAGPVLEWTRRVTGSPGEPVADAWLFRL</sequence>
<feature type="transmembrane region" description="Helical" evidence="1">
    <location>
        <begin position="146"/>
        <end position="164"/>
    </location>
</feature>
<keyword evidence="1" id="KW-1133">Transmembrane helix</keyword>
<protein>
    <recommendedName>
        <fullName evidence="4">Glycosyl transferase</fullName>
    </recommendedName>
</protein>
<feature type="transmembrane region" description="Helical" evidence="1">
    <location>
        <begin position="322"/>
        <end position="340"/>
    </location>
</feature>
<keyword evidence="1" id="KW-0812">Transmembrane</keyword>
<evidence type="ECO:0008006" key="4">
    <source>
        <dbReference type="Google" id="ProtNLM"/>
    </source>
</evidence>
<feature type="transmembrane region" description="Helical" evidence="1">
    <location>
        <begin position="170"/>
        <end position="191"/>
    </location>
</feature>
<organism evidence="2 3">
    <name type="scientific">Pseudonocardia hispaniensis</name>
    <dbReference type="NCBI Taxonomy" id="904933"/>
    <lineage>
        <taxon>Bacteria</taxon>
        <taxon>Bacillati</taxon>
        <taxon>Actinomycetota</taxon>
        <taxon>Actinomycetes</taxon>
        <taxon>Pseudonocardiales</taxon>
        <taxon>Pseudonocardiaceae</taxon>
        <taxon>Pseudonocardia</taxon>
    </lineage>
</organism>
<comment type="caution">
    <text evidence="2">The sequence shown here is derived from an EMBL/GenBank/DDBJ whole genome shotgun (WGS) entry which is preliminary data.</text>
</comment>
<keyword evidence="3" id="KW-1185">Reference proteome</keyword>
<feature type="transmembrane region" description="Helical" evidence="1">
    <location>
        <begin position="221"/>
        <end position="239"/>
    </location>
</feature>
<keyword evidence="1" id="KW-0472">Membrane</keyword>
<feature type="transmembrane region" description="Helical" evidence="1">
    <location>
        <begin position="94"/>
        <end position="112"/>
    </location>
</feature>
<evidence type="ECO:0000256" key="1">
    <source>
        <dbReference type="SAM" id="Phobius"/>
    </source>
</evidence>
<feature type="transmembrane region" description="Helical" evidence="1">
    <location>
        <begin position="347"/>
        <end position="367"/>
    </location>
</feature>
<feature type="transmembrane region" description="Helical" evidence="1">
    <location>
        <begin position="251"/>
        <end position="271"/>
    </location>
</feature>
<feature type="transmembrane region" description="Helical" evidence="1">
    <location>
        <begin position="392"/>
        <end position="410"/>
    </location>
</feature>